<name>A0A7W6DG37_9SPHN</name>
<dbReference type="Proteomes" id="UP000552757">
    <property type="component" value="Unassembled WGS sequence"/>
</dbReference>
<evidence type="ECO:0000256" key="1">
    <source>
        <dbReference type="ARBA" id="ARBA00008694"/>
    </source>
</evidence>
<keyword evidence="6" id="KW-1185">Reference proteome</keyword>
<comment type="similarity">
    <text evidence="1">Belongs to the acetyltransferase family.</text>
</comment>
<dbReference type="Pfam" id="PF00583">
    <property type="entry name" value="Acetyltransf_1"/>
    <property type="match status" value="1"/>
</dbReference>
<dbReference type="EMBL" id="JACIEB010000005">
    <property type="protein sequence ID" value="MBB3982626.1"/>
    <property type="molecule type" value="Genomic_DNA"/>
</dbReference>
<keyword evidence="3" id="KW-0012">Acyltransferase</keyword>
<sequence length="168" mass="18868">MSIIIRAARPDDIDTIIGFIRALADYERLAHEVKADRATLFNHLFGPRPMAEVLIADRNDAPVGFALFFHNFSTFEGRPGIYLEDLFVVPEARGGGAGKALLQRLARLTLERDCARLEWSVLDWNEPSIAFYRALGARPMDEWTVQRVDGEALRALARVNSCEGHPEC</sequence>
<organism evidence="5 6">
    <name type="scientific">Sphingobium fontiphilum</name>
    <dbReference type="NCBI Taxonomy" id="944425"/>
    <lineage>
        <taxon>Bacteria</taxon>
        <taxon>Pseudomonadati</taxon>
        <taxon>Pseudomonadota</taxon>
        <taxon>Alphaproteobacteria</taxon>
        <taxon>Sphingomonadales</taxon>
        <taxon>Sphingomonadaceae</taxon>
        <taxon>Sphingobium</taxon>
    </lineage>
</organism>
<evidence type="ECO:0000256" key="3">
    <source>
        <dbReference type="ARBA" id="ARBA00023315"/>
    </source>
</evidence>
<evidence type="ECO:0000313" key="6">
    <source>
        <dbReference type="Proteomes" id="UP000552757"/>
    </source>
</evidence>
<dbReference type="CDD" id="cd04301">
    <property type="entry name" value="NAT_SF"/>
    <property type="match status" value="1"/>
</dbReference>
<reference evidence="5 6" key="1">
    <citation type="submission" date="2020-08" db="EMBL/GenBank/DDBJ databases">
        <title>Genomic Encyclopedia of Type Strains, Phase IV (KMG-IV): sequencing the most valuable type-strain genomes for metagenomic binning, comparative biology and taxonomic classification.</title>
        <authorList>
            <person name="Goeker M."/>
        </authorList>
    </citation>
    <scope>NUCLEOTIDE SEQUENCE [LARGE SCALE GENOMIC DNA]</scope>
    <source>
        <strain evidence="5 6">DSM 29348</strain>
    </source>
</reference>
<evidence type="ECO:0000259" key="4">
    <source>
        <dbReference type="PROSITE" id="PS51186"/>
    </source>
</evidence>
<dbReference type="InterPro" id="IPR051016">
    <property type="entry name" value="Diverse_Substrate_AcTransf"/>
</dbReference>
<dbReference type="PROSITE" id="PS51186">
    <property type="entry name" value="GNAT"/>
    <property type="match status" value="1"/>
</dbReference>
<evidence type="ECO:0000313" key="5">
    <source>
        <dbReference type="EMBL" id="MBB3982626.1"/>
    </source>
</evidence>
<accession>A0A7W6DG37</accession>
<feature type="domain" description="N-acetyltransferase" evidence="4">
    <location>
        <begin position="3"/>
        <end position="160"/>
    </location>
</feature>
<gene>
    <name evidence="5" type="ORF">GGR44_002292</name>
</gene>
<evidence type="ECO:0000256" key="2">
    <source>
        <dbReference type="ARBA" id="ARBA00022679"/>
    </source>
</evidence>
<comment type="caution">
    <text evidence="5">The sequence shown here is derived from an EMBL/GenBank/DDBJ whole genome shotgun (WGS) entry which is preliminary data.</text>
</comment>
<dbReference type="InterPro" id="IPR016181">
    <property type="entry name" value="Acyl_CoA_acyltransferase"/>
</dbReference>
<dbReference type="PANTHER" id="PTHR10545:SF29">
    <property type="entry name" value="GH14572P-RELATED"/>
    <property type="match status" value="1"/>
</dbReference>
<dbReference type="Gene3D" id="3.40.630.30">
    <property type="match status" value="1"/>
</dbReference>
<dbReference type="SUPFAM" id="SSF55729">
    <property type="entry name" value="Acyl-CoA N-acyltransferases (Nat)"/>
    <property type="match status" value="1"/>
</dbReference>
<keyword evidence="2 5" id="KW-0808">Transferase</keyword>
<dbReference type="FunFam" id="3.40.630.30:FF:000064">
    <property type="entry name" value="GNAT family acetyltransferase"/>
    <property type="match status" value="1"/>
</dbReference>
<dbReference type="RefSeq" id="WP_183955701.1">
    <property type="nucleotide sequence ID" value="NZ_JACIEB010000005.1"/>
</dbReference>
<protein>
    <submittedName>
        <fullName evidence="5">GNAT superfamily N-acetyltransferase</fullName>
    </submittedName>
</protein>
<dbReference type="InterPro" id="IPR000182">
    <property type="entry name" value="GNAT_dom"/>
</dbReference>
<dbReference type="AlphaFoldDB" id="A0A7W6DG37"/>
<dbReference type="GO" id="GO:0008080">
    <property type="term" value="F:N-acetyltransferase activity"/>
    <property type="evidence" value="ECO:0007669"/>
    <property type="project" value="TreeGrafter"/>
</dbReference>
<proteinExistence type="inferred from homology"/>
<dbReference type="PANTHER" id="PTHR10545">
    <property type="entry name" value="DIAMINE N-ACETYLTRANSFERASE"/>
    <property type="match status" value="1"/>
</dbReference>